<evidence type="ECO:0000256" key="1">
    <source>
        <dbReference type="SAM" id="MobiDB-lite"/>
    </source>
</evidence>
<gene>
    <name evidence="2" type="ORF">FHQ21_11755</name>
</gene>
<evidence type="ECO:0000313" key="2">
    <source>
        <dbReference type="EMBL" id="TNG87786.1"/>
    </source>
</evidence>
<proteinExistence type="predicted"/>
<feature type="compositionally biased region" description="Polar residues" evidence="1">
    <location>
        <begin position="249"/>
        <end position="259"/>
    </location>
</feature>
<keyword evidence="3" id="KW-1185">Reference proteome</keyword>
<protein>
    <submittedName>
        <fullName evidence="2">Cell wall anchor protein</fullName>
    </submittedName>
</protein>
<evidence type="ECO:0000313" key="3">
    <source>
        <dbReference type="Proteomes" id="UP000305526"/>
    </source>
</evidence>
<feature type="non-terminal residue" evidence="2">
    <location>
        <position position="296"/>
    </location>
</feature>
<accession>A0ABY2XTS4</accession>
<dbReference type="EMBL" id="VDGV01000143">
    <property type="protein sequence ID" value="TNG87786.1"/>
    <property type="molecule type" value="Genomic_DNA"/>
</dbReference>
<feature type="region of interest" description="Disordered" evidence="1">
    <location>
        <begin position="239"/>
        <end position="296"/>
    </location>
</feature>
<name>A0ABY2XTS4_9PAST</name>
<sequence>MSATLKVLNAKTEIASYTIANGETLTIKAQDEVNYQLVDNLTGLGPQNIIAKRVGNDLQILLENGDTVPDVIIEDYYDNDDPAATTNLLIGQHENGNIYAYVPESGQTSDAVSMLAEQMAAPQALGGDEISGLWVFSPWWLLALIPLAAVAIAAGGGGKGGSATDTTAPDAPVIDAKADGSVTVTPAADASNATVTYTDENGKNQTVEIQKGDDGKWTPKGELPDGVTVNPDTGVVTIPDDAIKGGSDVTASNSDKAGNTSDATTATSVDTDAPNPPVIDAKDDGSVTVTPADDAT</sequence>
<feature type="compositionally biased region" description="Low complexity" evidence="1">
    <location>
        <begin position="260"/>
        <end position="273"/>
    </location>
</feature>
<reference evidence="2 3" key="1">
    <citation type="submission" date="2019-05" db="EMBL/GenBank/DDBJ databases">
        <title>Pasteurellaceae isolates from reptiles.</title>
        <authorList>
            <person name="Bojesen A.M."/>
            <person name="Lund E."/>
        </authorList>
    </citation>
    <scope>NUCLEOTIDE SEQUENCE [LARGE SCALE GENOMIC DNA]</scope>
    <source>
        <strain evidence="2 3">ELNT2x</strain>
    </source>
</reference>
<comment type="caution">
    <text evidence="2">The sequence shown here is derived from an EMBL/GenBank/DDBJ whole genome shotgun (WGS) entry which is preliminary data.</text>
</comment>
<organism evidence="2 3">
    <name type="scientific">Testudinibacter aquarius</name>
    <dbReference type="NCBI Taxonomy" id="1524974"/>
    <lineage>
        <taxon>Bacteria</taxon>
        <taxon>Pseudomonadati</taxon>
        <taxon>Pseudomonadota</taxon>
        <taxon>Gammaproteobacteria</taxon>
        <taxon>Pasteurellales</taxon>
        <taxon>Pasteurellaceae</taxon>
        <taxon>Testudinibacter</taxon>
    </lineage>
</organism>
<dbReference type="Proteomes" id="UP000305526">
    <property type="component" value="Unassembled WGS sequence"/>
</dbReference>